<dbReference type="PANTHER" id="PTHR12532:SF0">
    <property type="entry name" value="TRANSLATIONAL ACTIVATOR OF CYTOCHROME C OXIDASE 1"/>
    <property type="match status" value="1"/>
</dbReference>
<dbReference type="SUPFAM" id="SSF75625">
    <property type="entry name" value="YebC-like"/>
    <property type="match status" value="1"/>
</dbReference>
<dbReference type="InterPro" id="IPR026564">
    <property type="entry name" value="Transcrip_reg_TACO1-like_dom3"/>
</dbReference>
<keyword evidence="3" id="KW-1185">Reference proteome</keyword>
<gene>
    <name evidence="2" type="ORF">AAP_02923</name>
</gene>
<dbReference type="OrthoDB" id="2017544at2759"/>
<dbReference type="GO" id="GO:0005739">
    <property type="term" value="C:mitochondrion"/>
    <property type="evidence" value="ECO:0007669"/>
    <property type="project" value="TreeGrafter"/>
</dbReference>
<comment type="caution">
    <text evidence="2">The sequence shown here is derived from an EMBL/GenBank/DDBJ whole genome shotgun (WGS) entry which is preliminary data.</text>
</comment>
<dbReference type="AlphaFoldDB" id="A0A167Z7A9"/>
<dbReference type="VEuPathDB" id="FungiDB:AAP_02923"/>
<evidence type="ECO:0000313" key="3">
    <source>
        <dbReference type="Proteomes" id="UP000242877"/>
    </source>
</evidence>
<dbReference type="InterPro" id="IPR048300">
    <property type="entry name" value="TACO1_YebC-like_2nd/3rd_dom"/>
</dbReference>
<protein>
    <recommendedName>
        <fullName evidence="1">TACO1/YebC-like second and third domain-containing protein</fullName>
    </recommendedName>
</protein>
<dbReference type="EMBL" id="AZGZ01000011">
    <property type="protein sequence ID" value="KZZ92268.1"/>
    <property type="molecule type" value="Genomic_DNA"/>
</dbReference>
<dbReference type="Proteomes" id="UP000242877">
    <property type="component" value="Unassembled WGS sequence"/>
</dbReference>
<dbReference type="PANTHER" id="PTHR12532">
    <property type="entry name" value="TRANSLATIONAL ACTIVATOR OF CYTOCHROME C OXIDASE 1"/>
    <property type="match status" value="1"/>
</dbReference>
<accession>A0A167Z7A9</accession>
<dbReference type="InterPro" id="IPR029072">
    <property type="entry name" value="YebC-like"/>
</dbReference>
<dbReference type="Gene3D" id="3.30.70.980">
    <property type="match status" value="2"/>
</dbReference>
<name>A0A167Z7A9_9EURO</name>
<evidence type="ECO:0000313" key="2">
    <source>
        <dbReference type="EMBL" id="KZZ92268.1"/>
    </source>
</evidence>
<feature type="domain" description="TACO1/YebC-like second and third" evidence="1">
    <location>
        <begin position="24"/>
        <end position="179"/>
    </location>
</feature>
<reference evidence="2 3" key="1">
    <citation type="journal article" date="2016" name="Genome Biol. Evol.">
        <title>Divergent and convergent evolution of fungal pathogenicity.</title>
        <authorList>
            <person name="Shang Y."/>
            <person name="Xiao G."/>
            <person name="Zheng P."/>
            <person name="Cen K."/>
            <person name="Zhan S."/>
            <person name="Wang C."/>
        </authorList>
    </citation>
    <scope>NUCLEOTIDE SEQUENCE [LARGE SCALE GENOMIC DNA]</scope>
    <source>
        <strain evidence="2 3">ARSEF 7405</strain>
    </source>
</reference>
<dbReference type="InterPro" id="IPR002876">
    <property type="entry name" value="Transcrip_reg_TACO1-like"/>
</dbReference>
<evidence type="ECO:0000259" key="1">
    <source>
        <dbReference type="Pfam" id="PF01709"/>
    </source>
</evidence>
<proteinExistence type="predicted"/>
<sequence>MSKGTIEAAIMRGQGINTSGAPLESLTLEAMLPGNVAAVIECLTESKQRLLQNVRFLIKDSGGNVTPTTYLFDKKGFCKFALPEGKTVDDYLEQAIDVGAEDLGINEEGKLMVYTEPSGTKTIGDKFAEATGLQMESSDIFWDPKEETMVTLEGENLEKVEELLAKIEEDSGVQDIYLNTTNKF</sequence>
<organism evidence="2 3">
    <name type="scientific">Ascosphaera apis ARSEF 7405</name>
    <dbReference type="NCBI Taxonomy" id="392613"/>
    <lineage>
        <taxon>Eukaryota</taxon>
        <taxon>Fungi</taxon>
        <taxon>Dikarya</taxon>
        <taxon>Ascomycota</taxon>
        <taxon>Pezizomycotina</taxon>
        <taxon>Eurotiomycetes</taxon>
        <taxon>Eurotiomycetidae</taxon>
        <taxon>Onygenales</taxon>
        <taxon>Ascosphaeraceae</taxon>
        <taxon>Ascosphaera</taxon>
    </lineage>
</organism>
<dbReference type="Pfam" id="PF01709">
    <property type="entry name" value="Transcrip_reg"/>
    <property type="match status" value="1"/>
</dbReference>